<gene>
    <name evidence="1" type="ORF">AL536_16330</name>
    <name evidence="2" type="ORF">NCTC11327_02017</name>
</gene>
<accession>A0AAX2LUB4</accession>
<dbReference type="PROSITE" id="PS51257">
    <property type="entry name" value="PROKAR_LIPOPROTEIN"/>
    <property type="match status" value="1"/>
</dbReference>
<reference evidence="3" key="1">
    <citation type="submission" date="2015-12" db="EMBL/GenBank/DDBJ databases">
        <title>FDA dAtabase for Regulatory Grade micrObial Sequences (FDA-ARGOS): Supporting development and validation of Infectious Disease Dx tests.</title>
        <authorList>
            <person name="Hoffmann M."/>
            <person name="Allard M."/>
            <person name="Evans P."/>
            <person name="Brown E."/>
            <person name="Tallon L.J."/>
            <person name="Sadzewicz L."/>
            <person name="Sengamalay N."/>
            <person name="Ott S."/>
            <person name="Godinez A."/>
            <person name="Nagaraj S."/>
            <person name="Vyas G."/>
            <person name="Aluvathingal J."/>
            <person name="Nadendla S."/>
            <person name="Geyer C."/>
            <person name="Sichtig H."/>
        </authorList>
    </citation>
    <scope>NUCLEOTIDE SEQUENCE [LARGE SCALE GENOMIC DNA]</scope>
    <source>
        <strain evidence="3">ATCC 33809</strain>
    </source>
</reference>
<name>A0AAX2LUB4_VIBFL</name>
<proteinExistence type="predicted"/>
<reference evidence="2 4" key="3">
    <citation type="submission" date="2018-06" db="EMBL/GenBank/DDBJ databases">
        <authorList>
            <consortium name="Pathogen Informatics"/>
            <person name="Doyle S."/>
        </authorList>
    </citation>
    <scope>NUCLEOTIDE SEQUENCE [LARGE SCALE GENOMIC DNA]</scope>
    <source>
        <strain evidence="2 4">NCTC11327</strain>
    </source>
</reference>
<dbReference type="EMBL" id="UHIP01000001">
    <property type="protein sequence ID" value="SUP26728.1"/>
    <property type="molecule type" value="Genomic_DNA"/>
</dbReference>
<sequence length="268" mass="30565">MKHFRTTLVFSTVMLMVGCSSLDSSSSFDDVAKSVKERHNYVQVITKDITPDAKAITGADIVKSNLYYVGNFPKTAETKVSESYIDMNVTYFKNYDQFDSVTLGGKKYTLNNYRPLAETCTEHCTVTQWFQFPLNSVYLSQLDSDNVEFSLSSKTNKNQIQFWVPKAYFDAAEQEAQFVLNNKQPVIAAPQILNEAPASKSEEMVQYWFNEGTAADQKQFADWAFSNRSEVKQAMTTDSKPLEMMAYWYEKADKTQKAAILSWLISQE</sequence>
<evidence type="ECO:0000313" key="1">
    <source>
        <dbReference type="EMBL" id="AMF95007.1"/>
    </source>
</evidence>
<dbReference type="KEGG" id="vfl:AL536_16330"/>
<reference evidence="1" key="2">
    <citation type="submission" date="2018-01" db="EMBL/GenBank/DDBJ databases">
        <title>FDA dAtabase for Regulatory Grade micrObial Sequences (FDA-ARGOS): Supporting development and validation of Infectious Disease Dx tests.</title>
        <authorList>
            <person name="Hoffmann M."/>
            <person name="Allard M."/>
            <person name="Evans P."/>
            <person name="Brown E."/>
            <person name="Tallon L."/>
            <person name="Sadzewicz L."/>
            <person name="Sengamalay N."/>
            <person name="Ott S."/>
            <person name="Godinez A."/>
            <person name="Nagaraj S."/>
            <person name="Vyas G."/>
            <person name="Aluvathingal J."/>
            <person name="Nadendla S."/>
            <person name="Geyer C."/>
            <person name="Sichtig H."/>
        </authorList>
    </citation>
    <scope>NUCLEOTIDE SEQUENCE</scope>
    <source>
        <strain evidence="1">ATCC 33809</strain>
    </source>
</reference>
<evidence type="ECO:0000313" key="2">
    <source>
        <dbReference type="EMBL" id="SUP26728.1"/>
    </source>
</evidence>
<dbReference type="EMBL" id="CP014035">
    <property type="protein sequence ID" value="AMF95007.1"/>
    <property type="molecule type" value="Genomic_DNA"/>
</dbReference>
<organism evidence="2 4">
    <name type="scientific">Vibrio fluvialis</name>
    <dbReference type="NCBI Taxonomy" id="676"/>
    <lineage>
        <taxon>Bacteria</taxon>
        <taxon>Pseudomonadati</taxon>
        <taxon>Pseudomonadota</taxon>
        <taxon>Gammaproteobacteria</taxon>
        <taxon>Vibrionales</taxon>
        <taxon>Vibrionaceae</taxon>
        <taxon>Vibrio</taxon>
    </lineage>
</organism>
<dbReference type="AlphaFoldDB" id="A0AAX2LUB4"/>
<dbReference type="Proteomes" id="UP000057088">
    <property type="component" value="Chromosome 2"/>
</dbReference>
<dbReference type="RefSeq" id="WP_061056746.1">
    <property type="nucleotide sequence ID" value="NZ_CABLBX010000011.1"/>
</dbReference>
<dbReference type="Proteomes" id="UP000254626">
    <property type="component" value="Unassembled WGS sequence"/>
</dbReference>
<protein>
    <submittedName>
        <fullName evidence="2">VvgS protein</fullName>
    </submittedName>
</protein>
<evidence type="ECO:0000313" key="3">
    <source>
        <dbReference type="Proteomes" id="UP000057088"/>
    </source>
</evidence>
<evidence type="ECO:0000313" key="4">
    <source>
        <dbReference type="Proteomes" id="UP000254626"/>
    </source>
</evidence>
<keyword evidence="3" id="KW-1185">Reference proteome</keyword>
<dbReference type="GeneID" id="29386961"/>